<comment type="caution">
    <text evidence="2">The sequence shown here is derived from an EMBL/GenBank/DDBJ whole genome shotgun (WGS) entry which is preliminary data.</text>
</comment>
<accession>A0ABP9I5M4</accession>
<evidence type="ECO:0000313" key="2">
    <source>
        <dbReference type="EMBL" id="GAA4988290.1"/>
    </source>
</evidence>
<dbReference type="RefSeq" id="WP_345713213.1">
    <property type="nucleotide sequence ID" value="NZ_BAABIL010000457.1"/>
</dbReference>
<feature type="compositionally biased region" description="Low complexity" evidence="1">
    <location>
        <begin position="53"/>
        <end position="66"/>
    </location>
</feature>
<reference evidence="3" key="1">
    <citation type="journal article" date="2019" name="Int. J. Syst. Evol. Microbiol.">
        <title>The Global Catalogue of Microorganisms (GCM) 10K type strain sequencing project: providing services to taxonomists for standard genome sequencing and annotation.</title>
        <authorList>
            <consortium name="The Broad Institute Genomics Platform"/>
            <consortium name="The Broad Institute Genome Sequencing Center for Infectious Disease"/>
            <person name="Wu L."/>
            <person name="Ma J."/>
        </authorList>
    </citation>
    <scope>NUCLEOTIDE SEQUENCE [LARGE SCALE GENOMIC DNA]</scope>
    <source>
        <strain evidence="3">JCM 18126</strain>
    </source>
</reference>
<dbReference type="Proteomes" id="UP001501195">
    <property type="component" value="Unassembled WGS sequence"/>
</dbReference>
<keyword evidence="3" id="KW-1185">Reference proteome</keyword>
<proteinExistence type="predicted"/>
<sequence length="167" mass="16589">MGTDEDRAASALDDLLQRAVRQGYLDPVAGLAARSGVERLRTFIAGAGGDLRAAATPPAGAPPGEVAAEEEAEDAVLADEPPAGSVPGAGEPAPTRLAKTPAAQPGTGATGCGAGADHAPGTRLVVPLRGGRRAELLLPERFDGTDASRVAAVLEAVALDDEPPTGT</sequence>
<gene>
    <name evidence="2" type="ORF">GCM10023225_27510</name>
</gene>
<protein>
    <submittedName>
        <fullName evidence="2">Uncharacterized protein</fullName>
    </submittedName>
</protein>
<organism evidence="2 3">
    <name type="scientific">Kineococcus glutinatus</name>
    <dbReference type="NCBI Taxonomy" id="1070872"/>
    <lineage>
        <taxon>Bacteria</taxon>
        <taxon>Bacillati</taxon>
        <taxon>Actinomycetota</taxon>
        <taxon>Actinomycetes</taxon>
        <taxon>Kineosporiales</taxon>
        <taxon>Kineosporiaceae</taxon>
        <taxon>Kineococcus</taxon>
    </lineage>
</organism>
<evidence type="ECO:0000256" key="1">
    <source>
        <dbReference type="SAM" id="MobiDB-lite"/>
    </source>
</evidence>
<feature type="region of interest" description="Disordered" evidence="1">
    <location>
        <begin position="48"/>
        <end position="122"/>
    </location>
</feature>
<feature type="compositionally biased region" description="Acidic residues" evidence="1">
    <location>
        <begin position="67"/>
        <end position="77"/>
    </location>
</feature>
<evidence type="ECO:0000313" key="3">
    <source>
        <dbReference type="Proteomes" id="UP001501195"/>
    </source>
</evidence>
<name>A0ABP9I5M4_9ACTN</name>
<dbReference type="EMBL" id="BAABIL010000457">
    <property type="protein sequence ID" value="GAA4988290.1"/>
    <property type="molecule type" value="Genomic_DNA"/>
</dbReference>